<keyword evidence="2" id="KW-1185">Reference proteome</keyword>
<reference evidence="1" key="1">
    <citation type="submission" date="2021-05" db="EMBL/GenBank/DDBJ databases">
        <authorList>
            <person name="Scholz U."/>
            <person name="Mascher M."/>
            <person name="Fiebig A."/>
        </authorList>
    </citation>
    <scope>NUCLEOTIDE SEQUENCE [LARGE SCALE GENOMIC DNA]</scope>
</reference>
<evidence type="ECO:0000313" key="1">
    <source>
        <dbReference type="EnsemblPlants" id="AVESA.00010b.r2.5DG0960130.1.CDS"/>
    </source>
</evidence>
<protein>
    <submittedName>
        <fullName evidence="1">Uncharacterized protein</fullName>
    </submittedName>
</protein>
<name>A0ACD5YGY9_AVESA</name>
<accession>A0ACD5YGY9</accession>
<reference evidence="1" key="2">
    <citation type="submission" date="2025-09" db="UniProtKB">
        <authorList>
            <consortium name="EnsemblPlants"/>
        </authorList>
    </citation>
    <scope>IDENTIFICATION</scope>
</reference>
<evidence type="ECO:0000313" key="2">
    <source>
        <dbReference type="Proteomes" id="UP001732700"/>
    </source>
</evidence>
<sequence>MGLLALNRVMSMQQRRRHRQIQSRSMSIGSVARRKGSPCQHDDNPQGGKILARRKGSPCQQDDNLPGGKRMRYSVPEMPDLPKDVWHDILSRLPLRDAAQAGCVSHTFLSSLRCRPNLTFTEETVGLNGKACERDKQAQIFSNRVHNIMKKHSGTGVKTFTLCYCGSSIKATYLNRWLQIAITPGIEEITLSVPRYNGVYYNFPCALLLNGSGNSIRHLSLSCCTFHPLAGLGCLTRLHLSLVDITGDELGQLLSNSLAMEELKLMHSNKIISLKIPCLLHRLNYLKVFECRGLKVIENEAPNVCVVHINSTFEKLRVGDLLQVKELQMIDTYETSLVHHARAKLPFIMPNLETLNLYSDGEMLSTPSLATKFRYLRNLQIFLCGDRRRFSYDYFSLVHFLDACPVLEDFVLCISQIRVRQDLISAEDLHLRRMPEHRHSNLKNMKILGFCSAKSMVELTCHVLENATSLECLTLDAIYDNSSLGEADRSYVHNKFGECRPVTSRRMIAHAHKGLWAIGRYILEKVPSTVKLNVKKLCSRCHKIK</sequence>
<proteinExistence type="predicted"/>
<organism evidence="1 2">
    <name type="scientific">Avena sativa</name>
    <name type="common">Oat</name>
    <dbReference type="NCBI Taxonomy" id="4498"/>
    <lineage>
        <taxon>Eukaryota</taxon>
        <taxon>Viridiplantae</taxon>
        <taxon>Streptophyta</taxon>
        <taxon>Embryophyta</taxon>
        <taxon>Tracheophyta</taxon>
        <taxon>Spermatophyta</taxon>
        <taxon>Magnoliopsida</taxon>
        <taxon>Liliopsida</taxon>
        <taxon>Poales</taxon>
        <taxon>Poaceae</taxon>
        <taxon>BOP clade</taxon>
        <taxon>Pooideae</taxon>
        <taxon>Poodae</taxon>
        <taxon>Poeae</taxon>
        <taxon>Poeae Chloroplast Group 1 (Aveneae type)</taxon>
        <taxon>Aveninae</taxon>
        <taxon>Avena</taxon>
    </lineage>
</organism>
<dbReference type="Proteomes" id="UP001732700">
    <property type="component" value="Chromosome 5D"/>
</dbReference>
<dbReference type="EnsemblPlants" id="AVESA.00010b.r2.5DG0960130.1">
    <property type="protein sequence ID" value="AVESA.00010b.r2.5DG0960130.1.CDS"/>
    <property type="gene ID" value="AVESA.00010b.r2.5DG0960130"/>
</dbReference>